<reference evidence="2 3" key="1">
    <citation type="submission" date="2024-09" db="EMBL/GenBank/DDBJ databases">
        <authorList>
            <person name="Lee S.D."/>
        </authorList>
    </citation>
    <scope>NUCLEOTIDE SEQUENCE [LARGE SCALE GENOMIC DNA]</scope>
    <source>
        <strain evidence="2 3">N1-5</strain>
    </source>
</reference>
<comment type="caution">
    <text evidence="2">The sequence shown here is derived from an EMBL/GenBank/DDBJ whole genome shotgun (WGS) entry which is preliminary data.</text>
</comment>
<evidence type="ECO:0000259" key="1">
    <source>
        <dbReference type="SMART" id="SM00418"/>
    </source>
</evidence>
<dbReference type="RefSeq" id="WP_030250306.1">
    <property type="nucleotide sequence ID" value="NZ_JBHEZZ010000001.1"/>
</dbReference>
<evidence type="ECO:0000313" key="3">
    <source>
        <dbReference type="Proteomes" id="UP001592528"/>
    </source>
</evidence>
<sequence>MDGARAAAGAAEETRTAVPGVRVVDDTDTLKALADPLRVTILRVMMDRAAQGLRGWTAKELAAELREPQTKLYRHLKQLEERGLLRVAETRVVSGITEQRYVAGQTTLEFSRDFLDTRADRDDQAEAFGAAIDSFRRQYLAAARGGRLDPQGTEALRRPLMMLGDVRVSPGRAARFRDRLSALIAEYLDEEDDADGIPLNVLIAVYSENTASG</sequence>
<dbReference type="InterPro" id="IPR001845">
    <property type="entry name" value="HTH_ArsR_DNA-bd_dom"/>
</dbReference>
<dbReference type="SUPFAM" id="SSF46785">
    <property type="entry name" value="Winged helix' DNA-binding domain"/>
    <property type="match status" value="1"/>
</dbReference>
<gene>
    <name evidence="2" type="ORF">ACEZDJ_01045</name>
</gene>
<protein>
    <submittedName>
        <fullName evidence="2">Helix-turn-helix domain-containing protein</fullName>
    </submittedName>
</protein>
<dbReference type="InterPro" id="IPR036390">
    <property type="entry name" value="WH_DNA-bd_sf"/>
</dbReference>
<evidence type="ECO:0000313" key="2">
    <source>
        <dbReference type="EMBL" id="MFC1399876.1"/>
    </source>
</evidence>
<feature type="domain" description="HTH arsR-type" evidence="1">
    <location>
        <begin position="28"/>
        <end position="106"/>
    </location>
</feature>
<dbReference type="CDD" id="cd00090">
    <property type="entry name" value="HTH_ARSR"/>
    <property type="match status" value="1"/>
</dbReference>
<accession>A0ABV6UEJ2</accession>
<proteinExistence type="predicted"/>
<dbReference type="InterPro" id="IPR011991">
    <property type="entry name" value="ArsR-like_HTH"/>
</dbReference>
<dbReference type="Proteomes" id="UP001592528">
    <property type="component" value="Unassembled WGS sequence"/>
</dbReference>
<dbReference type="SMART" id="SM00418">
    <property type="entry name" value="HTH_ARSR"/>
    <property type="match status" value="1"/>
</dbReference>
<dbReference type="Gene3D" id="1.10.10.10">
    <property type="entry name" value="Winged helix-like DNA-binding domain superfamily/Winged helix DNA-binding domain"/>
    <property type="match status" value="1"/>
</dbReference>
<name>A0ABV6UEJ2_9ACTN</name>
<organism evidence="2 3">
    <name type="scientific">Streptacidiphilus cavernicola</name>
    <dbReference type="NCBI Taxonomy" id="3342716"/>
    <lineage>
        <taxon>Bacteria</taxon>
        <taxon>Bacillati</taxon>
        <taxon>Actinomycetota</taxon>
        <taxon>Actinomycetes</taxon>
        <taxon>Kitasatosporales</taxon>
        <taxon>Streptomycetaceae</taxon>
        <taxon>Streptacidiphilus</taxon>
    </lineage>
</organism>
<dbReference type="Pfam" id="PF12840">
    <property type="entry name" value="HTH_20"/>
    <property type="match status" value="1"/>
</dbReference>
<keyword evidence="3" id="KW-1185">Reference proteome</keyword>
<dbReference type="EMBL" id="JBHEZZ010000001">
    <property type="protein sequence ID" value="MFC1399876.1"/>
    <property type="molecule type" value="Genomic_DNA"/>
</dbReference>
<dbReference type="InterPro" id="IPR036388">
    <property type="entry name" value="WH-like_DNA-bd_sf"/>
</dbReference>